<keyword evidence="4" id="KW-1185">Reference proteome</keyword>
<dbReference type="InterPro" id="IPR004147">
    <property type="entry name" value="ABC1_dom"/>
</dbReference>
<accession>A0A158KRA0</accession>
<gene>
    <name evidence="3" type="ORF">AWB68_06991</name>
</gene>
<dbReference type="AlphaFoldDB" id="A0A158KRA0"/>
<comment type="similarity">
    <text evidence="1">Belongs to the protein kinase superfamily. ADCK protein kinase family.</text>
</comment>
<organism evidence="3 4">
    <name type="scientific">Caballeronia choica</name>
    <dbReference type="NCBI Taxonomy" id="326476"/>
    <lineage>
        <taxon>Bacteria</taxon>
        <taxon>Pseudomonadati</taxon>
        <taxon>Pseudomonadota</taxon>
        <taxon>Betaproteobacteria</taxon>
        <taxon>Burkholderiales</taxon>
        <taxon>Burkholderiaceae</taxon>
        <taxon>Caballeronia</taxon>
    </lineage>
</organism>
<dbReference type="OrthoDB" id="9795390at2"/>
<reference evidence="3" key="1">
    <citation type="submission" date="2016-01" db="EMBL/GenBank/DDBJ databases">
        <authorList>
            <person name="Peeters C."/>
        </authorList>
    </citation>
    <scope>NUCLEOTIDE SEQUENCE [LARGE SCALE GENOMIC DNA]</scope>
    <source>
        <strain evidence="3">LMG 22940</strain>
    </source>
</reference>
<name>A0A158KRA0_9BURK</name>
<evidence type="ECO:0000256" key="1">
    <source>
        <dbReference type="ARBA" id="ARBA00009670"/>
    </source>
</evidence>
<proteinExistence type="inferred from homology"/>
<dbReference type="InterPro" id="IPR050154">
    <property type="entry name" value="UbiB_kinase"/>
</dbReference>
<dbReference type="Proteomes" id="UP000054770">
    <property type="component" value="Unassembled WGS sequence"/>
</dbReference>
<keyword evidence="3" id="KW-0830">Ubiquinone</keyword>
<feature type="domain" description="ABC1 atypical kinase-like" evidence="2">
    <location>
        <begin position="116"/>
        <end position="344"/>
    </location>
</feature>
<dbReference type="EMBL" id="FCON02000142">
    <property type="protein sequence ID" value="SAL83647.1"/>
    <property type="molecule type" value="Genomic_DNA"/>
</dbReference>
<sequence length="496" mass="53933">MYGAIARPPARRSRRSSLNRLAALWRLGKAFIRESHFTDESASMSRVARFLATHGAHTSKLAGGVPALSLLPHAMSAAAGVLDKHPVLAETAVRVALAETDALFIPHDSTAFAAALNTALPGMAKNAVTELSREPVRLGLAEQTHEARIGDRRVRITLLRPDTRSELAEDLDIALGAARFAEKRSAKARDLHLADWLERASEGVNAMLDLRQRAADQSYLRFRLSGDKRIVVPEVLWDYCSDSVLTTGAVQTVALSDRDALVAHGLNRTDLVATLIEAFLEMALRLGLYHAGLDAAGARVSVERATFGKIVLEADTPAMLFAEHEREFLVNVSSALLRADHKAATREHVRHGVPSNHAPHDENDVEATYRREAERFSSADGRRQAGIADFFAAIGKAPAVHMVTPTHGRLASRAMLLSRSAEAIEDAAQRIAPEVDLWKVAHEVILRVAADETSCRGLSARLGREAAQWSKTLPRLPALIAKAAASRQRSRTSKVV</sequence>
<dbReference type="Pfam" id="PF03109">
    <property type="entry name" value="ABC1"/>
    <property type="match status" value="1"/>
</dbReference>
<evidence type="ECO:0000259" key="2">
    <source>
        <dbReference type="Pfam" id="PF03109"/>
    </source>
</evidence>
<comment type="caution">
    <text evidence="3">The sequence shown here is derived from an EMBL/GenBank/DDBJ whole genome shotgun (WGS) entry which is preliminary data.</text>
</comment>
<evidence type="ECO:0000313" key="3">
    <source>
        <dbReference type="EMBL" id="SAL83647.1"/>
    </source>
</evidence>
<dbReference type="PANTHER" id="PTHR10566:SF113">
    <property type="entry name" value="PROTEIN ACTIVITY OF BC1 COMPLEX KINASE 7, CHLOROPLASTIC"/>
    <property type="match status" value="1"/>
</dbReference>
<evidence type="ECO:0000313" key="4">
    <source>
        <dbReference type="Proteomes" id="UP000054770"/>
    </source>
</evidence>
<protein>
    <submittedName>
        <fullName evidence="3">Ubiquinone biosynthesis protein UbiB</fullName>
    </submittedName>
</protein>
<dbReference type="PANTHER" id="PTHR10566">
    <property type="entry name" value="CHAPERONE-ACTIVITY OF BC1 COMPLEX CABC1 -RELATED"/>
    <property type="match status" value="1"/>
</dbReference>